<reference evidence="2 3" key="1">
    <citation type="submission" date="2023-06" db="EMBL/GenBank/DDBJ databases">
        <title>Alkalimonas sp., MEB004 an alkaliphilic bacterium isolated from Lonar Lake, India.</title>
        <authorList>
            <person name="Joshi A."/>
            <person name="Thite S."/>
        </authorList>
    </citation>
    <scope>NUCLEOTIDE SEQUENCE [LARGE SCALE GENOMIC DNA]</scope>
    <source>
        <strain evidence="2 3">MEB004</strain>
    </source>
</reference>
<evidence type="ECO:0000313" key="3">
    <source>
        <dbReference type="Proteomes" id="UP001339167"/>
    </source>
</evidence>
<keyword evidence="3" id="KW-1185">Reference proteome</keyword>
<evidence type="ECO:0000256" key="1">
    <source>
        <dbReference type="SAM" id="SignalP"/>
    </source>
</evidence>
<feature type="chain" id="PRO_5047338437" evidence="1">
    <location>
        <begin position="19"/>
        <end position="547"/>
    </location>
</feature>
<dbReference type="Gene3D" id="2.20.110.10">
    <property type="entry name" value="Histone H3 K4-specific methyltransferase SET7/9 N-terminal domain"/>
    <property type="match status" value="4"/>
</dbReference>
<dbReference type="RefSeq" id="WP_330088597.1">
    <property type="nucleotide sequence ID" value="NZ_JAUGZK010000011.1"/>
</dbReference>
<gene>
    <name evidence="2" type="ORF">QWF21_13615</name>
</gene>
<comment type="caution">
    <text evidence="2">The sequence shown here is derived from an EMBL/GenBank/DDBJ whole genome shotgun (WGS) entry which is preliminary data.</text>
</comment>
<dbReference type="Proteomes" id="UP001339167">
    <property type="component" value="Unassembled WGS sequence"/>
</dbReference>
<feature type="signal peptide" evidence="1">
    <location>
        <begin position="1"/>
        <end position="18"/>
    </location>
</feature>
<dbReference type="Pfam" id="PF07661">
    <property type="entry name" value="MORN_2"/>
    <property type="match status" value="6"/>
</dbReference>
<name>A0ABU7JHV4_9GAMM</name>
<accession>A0ABU7JHV4</accession>
<proteinExistence type="predicted"/>
<dbReference type="SUPFAM" id="SSF82185">
    <property type="entry name" value="Histone H3 K4-specific methyltransferase SET7/9 N-terminal domain"/>
    <property type="match status" value="4"/>
</dbReference>
<sequence>MKGIVFTIVLLLSSPFVAAGSVWLDGQMRPVDEAEASYVLAEISELAEGYRMRVNYLSGELRYETFIDHKDVSQATQVGDYRLYFKSGQLLQEGSRDQQGRYQGIVKTYHENGKLHRKIPYRDNLVHGIYTIYFEDGSLQRKQEVKDHKRHGRDLSYHPNGELRVEVNYVDGNREGVSRLWNEEGVLMRQRNYRNGQVDGVVEEYFDDGQLKSRGEYKHRQRVGEHELWYANGQLRRYQLFDQDGKVQIERTLRQDGSMQRNMEPVQADFGPATVTEEYNQSGQLTRRTTTSDDKQWYRSERYTSDGELTEWHQTLNRKRHGRSFLAQRGRGYTEAYYIEGQRHGDYREVNADGEVRVSGTFDHGKRIGNWYQHLGTDQFYEFYDAEGRLHGERKQLDADDQLLLHEHYHHGKRHGAVLAYRDGQLVSEGHYVDGERDGFWKISEGYRDVSRLEGHYTAGVQVGEWRRYSANGYLLGISHFNNQGQLHGREFRFEENGALLSVIDYKEAVRHGEEWWYFLGSPMMLRLYQNGEFVKEKILDDPDEFY</sequence>
<dbReference type="PANTHER" id="PTHR33706">
    <property type="entry name" value="MORN VARIANT REPEAT PROTEIN"/>
    <property type="match status" value="1"/>
</dbReference>
<protein>
    <submittedName>
        <fullName evidence="2">Uncharacterized protein</fullName>
    </submittedName>
</protein>
<dbReference type="Gene3D" id="3.90.930.1">
    <property type="match status" value="1"/>
</dbReference>
<dbReference type="InterPro" id="IPR011652">
    <property type="entry name" value="MORN_2"/>
</dbReference>
<dbReference type="EMBL" id="JAUGZK010000011">
    <property type="protein sequence ID" value="MEE2025279.1"/>
    <property type="molecule type" value="Genomic_DNA"/>
</dbReference>
<keyword evidence="1" id="KW-0732">Signal</keyword>
<evidence type="ECO:0000313" key="2">
    <source>
        <dbReference type="EMBL" id="MEE2025279.1"/>
    </source>
</evidence>
<dbReference type="PANTHER" id="PTHR33706:SF1">
    <property type="entry name" value="TPR REPEAT PROTEIN"/>
    <property type="match status" value="1"/>
</dbReference>
<organism evidence="2 3">
    <name type="scientific">Alkalimonas mucilaginosa</name>
    <dbReference type="NCBI Taxonomy" id="3057676"/>
    <lineage>
        <taxon>Bacteria</taxon>
        <taxon>Pseudomonadati</taxon>
        <taxon>Pseudomonadota</taxon>
        <taxon>Gammaproteobacteria</taxon>
        <taxon>Alkalimonas</taxon>
    </lineage>
</organism>